<accession>A0AAV5IZ95</accession>
<protein>
    <submittedName>
        <fullName evidence="1">Uncharacterized protein</fullName>
    </submittedName>
</protein>
<evidence type="ECO:0000313" key="1">
    <source>
        <dbReference type="EMBL" id="GKV07172.1"/>
    </source>
</evidence>
<comment type="caution">
    <text evidence="1">The sequence shown here is derived from an EMBL/GenBank/DDBJ whole genome shotgun (WGS) entry which is preliminary data.</text>
</comment>
<dbReference type="EMBL" id="BPVZ01000026">
    <property type="protein sequence ID" value="GKV07172.1"/>
    <property type="molecule type" value="Genomic_DNA"/>
</dbReference>
<dbReference type="AlphaFoldDB" id="A0AAV5IZ95"/>
<gene>
    <name evidence="1" type="ORF">SLEP1_g18973</name>
</gene>
<name>A0AAV5IZ95_9ROSI</name>
<reference evidence="1 2" key="1">
    <citation type="journal article" date="2021" name="Commun. Biol.">
        <title>The genome of Shorea leprosula (Dipterocarpaceae) highlights the ecological relevance of drought in aseasonal tropical rainforests.</title>
        <authorList>
            <person name="Ng K.K.S."/>
            <person name="Kobayashi M.J."/>
            <person name="Fawcett J.A."/>
            <person name="Hatakeyama M."/>
            <person name="Paape T."/>
            <person name="Ng C.H."/>
            <person name="Ang C.C."/>
            <person name="Tnah L.H."/>
            <person name="Lee C.T."/>
            <person name="Nishiyama T."/>
            <person name="Sese J."/>
            <person name="O'Brien M.J."/>
            <person name="Copetti D."/>
            <person name="Mohd Noor M.I."/>
            <person name="Ong R.C."/>
            <person name="Putra M."/>
            <person name="Sireger I.Z."/>
            <person name="Indrioko S."/>
            <person name="Kosugi Y."/>
            <person name="Izuno A."/>
            <person name="Isagi Y."/>
            <person name="Lee S.L."/>
            <person name="Shimizu K.K."/>
        </authorList>
    </citation>
    <scope>NUCLEOTIDE SEQUENCE [LARGE SCALE GENOMIC DNA]</scope>
    <source>
        <strain evidence="1">214</strain>
    </source>
</reference>
<sequence>MAMGFCCAANNVALPATAAINIDEASPNVADSTQGFVTMVNHATLLDRERSKHETIHFQFVYDPSYPKEILSKPYPKKYESPTFPQYDGRKGSVVEHVSKFLDAMRPYVGNNDLCLSSAPPIPLTVEELDVLLNQWIADGAIILPQSHRKPSDDDKYNHKTIEAILSIVDETGEECLNVKAYANRAYLESSNAITFTNEDMEALYPGHRNPVYLFAQINSISVRRALVDTRSSLNLIPLSTIIVVEIP</sequence>
<evidence type="ECO:0000313" key="2">
    <source>
        <dbReference type="Proteomes" id="UP001054252"/>
    </source>
</evidence>
<proteinExistence type="predicted"/>
<dbReference type="Proteomes" id="UP001054252">
    <property type="component" value="Unassembled WGS sequence"/>
</dbReference>
<keyword evidence="2" id="KW-1185">Reference proteome</keyword>
<organism evidence="1 2">
    <name type="scientific">Rubroshorea leprosula</name>
    <dbReference type="NCBI Taxonomy" id="152421"/>
    <lineage>
        <taxon>Eukaryota</taxon>
        <taxon>Viridiplantae</taxon>
        <taxon>Streptophyta</taxon>
        <taxon>Embryophyta</taxon>
        <taxon>Tracheophyta</taxon>
        <taxon>Spermatophyta</taxon>
        <taxon>Magnoliopsida</taxon>
        <taxon>eudicotyledons</taxon>
        <taxon>Gunneridae</taxon>
        <taxon>Pentapetalae</taxon>
        <taxon>rosids</taxon>
        <taxon>malvids</taxon>
        <taxon>Malvales</taxon>
        <taxon>Dipterocarpaceae</taxon>
        <taxon>Rubroshorea</taxon>
    </lineage>
</organism>